<feature type="compositionally biased region" description="Low complexity" evidence="1">
    <location>
        <begin position="17"/>
        <end position="27"/>
    </location>
</feature>
<reference evidence="3" key="3">
    <citation type="submission" date="2021-06" db="EMBL/GenBank/DDBJ databases">
        <title>Genomic Description and Analysis of Intracellular Bacteria, Candidatus Berkiella cookevillensis and Candidatus Berkiella aquae.</title>
        <authorList>
            <person name="Kidane D.T."/>
            <person name="Mehari Y.T."/>
            <person name="Rice F.C."/>
            <person name="Arivett B.A."/>
            <person name="Farone A.L."/>
            <person name="Berk S.G."/>
            <person name="Farone M.B."/>
        </authorList>
    </citation>
    <scope>NUCLEOTIDE SEQUENCE</scope>
    <source>
        <strain evidence="3">CC99</strain>
    </source>
</reference>
<dbReference type="RefSeq" id="WP_057624762.1">
    <property type="nucleotide sequence ID" value="NZ_LKHV02000001.1"/>
</dbReference>
<feature type="compositionally biased region" description="Basic and acidic residues" evidence="1">
    <location>
        <begin position="28"/>
        <end position="41"/>
    </location>
</feature>
<dbReference type="EMBL" id="LKHV02000001">
    <property type="protein sequence ID" value="MCS5708668.1"/>
    <property type="molecule type" value="Genomic_DNA"/>
</dbReference>
<organism evidence="2">
    <name type="scientific">Candidatus Berkiella cookevillensis</name>
    <dbReference type="NCBI Taxonomy" id="437022"/>
    <lineage>
        <taxon>Bacteria</taxon>
        <taxon>Pseudomonadati</taxon>
        <taxon>Pseudomonadota</taxon>
        <taxon>Gammaproteobacteria</taxon>
        <taxon>Candidatus Berkiellales</taxon>
        <taxon>Candidatus Berkiellaceae</taxon>
        <taxon>Candidatus Berkiella</taxon>
    </lineage>
</organism>
<dbReference type="AlphaFoldDB" id="A0A0Q9YLS1"/>
<feature type="region of interest" description="Disordered" evidence="1">
    <location>
        <begin position="1"/>
        <end position="41"/>
    </location>
</feature>
<dbReference type="Proteomes" id="UP000051494">
    <property type="component" value="Unassembled WGS sequence"/>
</dbReference>
<reference evidence="2" key="1">
    <citation type="submission" date="2015-09" db="EMBL/GenBank/DDBJ databases">
        <title>Draft Genome Sequences of Two Novel Amoeba-resistant Intranuclear Bacteria, Candidatus Berkiella cookevillensis and Candidatus Berkiella aquae.</title>
        <authorList>
            <person name="Mehari Y.T."/>
            <person name="Arivett B.A."/>
            <person name="Farone A.L."/>
            <person name="Gunderson J.H."/>
            <person name="Farone M.B."/>
        </authorList>
    </citation>
    <scope>NUCLEOTIDE SEQUENCE [LARGE SCALE GENOMIC DNA]</scope>
    <source>
        <strain evidence="2">CC99</strain>
    </source>
</reference>
<accession>A0A0Q9YLS1</accession>
<proteinExistence type="predicted"/>
<feature type="compositionally biased region" description="Basic and acidic residues" evidence="1">
    <location>
        <begin position="1"/>
        <end position="16"/>
    </location>
</feature>
<comment type="caution">
    <text evidence="2">The sequence shown here is derived from an EMBL/GenBank/DDBJ whole genome shotgun (WGS) entry which is preliminary data.</text>
</comment>
<reference evidence="3" key="2">
    <citation type="journal article" date="2016" name="Genome Announc.">
        <title>Draft Genome Sequences of Two Novel Amoeba-Resistant Intranuclear Bacteria, 'Candidatus Berkiella cookevillensis' and 'Candidatus Berkiella aquae'.</title>
        <authorList>
            <person name="Mehari Y.T."/>
            <person name="Arivett B.A."/>
            <person name="Farone A.L."/>
            <person name="Gunderson J.H."/>
            <person name="Farone M.B."/>
        </authorList>
    </citation>
    <scope>NUCLEOTIDE SEQUENCE</scope>
    <source>
        <strain evidence="3">CC99</strain>
    </source>
</reference>
<dbReference type="EMBL" id="LKHV01000008">
    <property type="protein sequence ID" value="KRG18234.1"/>
    <property type="molecule type" value="Genomic_DNA"/>
</dbReference>
<evidence type="ECO:0000313" key="4">
    <source>
        <dbReference type="Proteomes" id="UP000051494"/>
    </source>
</evidence>
<name>A0A0Q9YLS1_9GAMM</name>
<evidence type="ECO:0000313" key="3">
    <source>
        <dbReference type="EMBL" id="MCS5708668.1"/>
    </source>
</evidence>
<feature type="region of interest" description="Disordered" evidence="1">
    <location>
        <begin position="57"/>
        <end position="94"/>
    </location>
</feature>
<protein>
    <submittedName>
        <fullName evidence="2">Uncharacterized protein</fullName>
    </submittedName>
</protein>
<evidence type="ECO:0000256" key="1">
    <source>
        <dbReference type="SAM" id="MobiDB-lite"/>
    </source>
</evidence>
<keyword evidence="4" id="KW-1185">Reference proteome</keyword>
<dbReference type="STRING" id="437022.CC99x_01676"/>
<sequence length="145" mass="16790">MLGLKKLLERKQEKNDSSSLQYELESLQARESDEKKDAPVIDEAKVSPLTLSFSYDSFKPKSSPPIPIRTPRKRTLQQPEPELEAEISSSLPMWGPVKSNKEEWCSTSYQLHETSVKSVENFDEFYVGSPQGEERERYLKNFFKK</sequence>
<gene>
    <name evidence="3" type="ORF">CC99x_007075</name>
    <name evidence="2" type="ORF">CC99x_01676</name>
</gene>
<evidence type="ECO:0000313" key="2">
    <source>
        <dbReference type="EMBL" id="KRG18234.1"/>
    </source>
</evidence>